<accession>A0A8J5K864</accession>
<name>A0A8J5K864_HOMAM</name>
<reference evidence="1" key="1">
    <citation type="journal article" date="2021" name="Sci. Adv.">
        <title>The American lobster genome reveals insights on longevity, neural, and immune adaptations.</title>
        <authorList>
            <person name="Polinski J.M."/>
            <person name="Zimin A.V."/>
            <person name="Clark K.F."/>
            <person name="Kohn A.B."/>
            <person name="Sadowski N."/>
            <person name="Timp W."/>
            <person name="Ptitsyn A."/>
            <person name="Khanna P."/>
            <person name="Romanova D.Y."/>
            <person name="Williams P."/>
            <person name="Greenwood S.J."/>
            <person name="Moroz L.L."/>
            <person name="Walt D.R."/>
            <person name="Bodnar A.G."/>
        </authorList>
    </citation>
    <scope>NUCLEOTIDE SEQUENCE</scope>
    <source>
        <strain evidence="1">GMGI-L3</strain>
    </source>
</reference>
<sequence length="72" mass="8268">MDGDKLVQVQTATKGKSAKYTREFTDTHMIMQQRQWQHNLKSTIPRQKSSISQVPTRYPHPSSLLMINASLP</sequence>
<evidence type="ECO:0000313" key="2">
    <source>
        <dbReference type="Proteomes" id="UP000747542"/>
    </source>
</evidence>
<evidence type="ECO:0000313" key="1">
    <source>
        <dbReference type="EMBL" id="KAG7168328.1"/>
    </source>
</evidence>
<dbReference type="EMBL" id="JAHLQT010020073">
    <property type="protein sequence ID" value="KAG7168328.1"/>
    <property type="molecule type" value="Genomic_DNA"/>
</dbReference>
<protein>
    <submittedName>
        <fullName evidence="1">Putative lipocalin/fatty-acid binding family protein-like</fullName>
    </submittedName>
</protein>
<comment type="caution">
    <text evidence="1">The sequence shown here is derived from an EMBL/GenBank/DDBJ whole genome shotgun (WGS) entry which is preliminary data.</text>
</comment>
<proteinExistence type="predicted"/>
<gene>
    <name evidence="1" type="ORF">Hamer_G002352</name>
</gene>
<dbReference type="AlphaFoldDB" id="A0A8J5K864"/>
<dbReference type="Proteomes" id="UP000747542">
    <property type="component" value="Unassembled WGS sequence"/>
</dbReference>
<keyword evidence="2" id="KW-1185">Reference proteome</keyword>
<organism evidence="1 2">
    <name type="scientific">Homarus americanus</name>
    <name type="common">American lobster</name>
    <dbReference type="NCBI Taxonomy" id="6706"/>
    <lineage>
        <taxon>Eukaryota</taxon>
        <taxon>Metazoa</taxon>
        <taxon>Ecdysozoa</taxon>
        <taxon>Arthropoda</taxon>
        <taxon>Crustacea</taxon>
        <taxon>Multicrustacea</taxon>
        <taxon>Malacostraca</taxon>
        <taxon>Eumalacostraca</taxon>
        <taxon>Eucarida</taxon>
        <taxon>Decapoda</taxon>
        <taxon>Pleocyemata</taxon>
        <taxon>Astacidea</taxon>
        <taxon>Nephropoidea</taxon>
        <taxon>Nephropidae</taxon>
        <taxon>Homarus</taxon>
    </lineage>
</organism>